<dbReference type="InterPro" id="IPR000719">
    <property type="entry name" value="Prot_kinase_dom"/>
</dbReference>
<dbReference type="Proteomes" id="UP000683925">
    <property type="component" value="Unassembled WGS sequence"/>
</dbReference>
<dbReference type="OMA" id="CKFTQNE"/>
<evidence type="ECO:0000259" key="1">
    <source>
        <dbReference type="PROSITE" id="PS50011"/>
    </source>
</evidence>
<dbReference type="SMART" id="SM00220">
    <property type="entry name" value="S_TKc"/>
    <property type="match status" value="1"/>
</dbReference>
<sequence>MNQKYCFKSYFSQQCTQFWDNTKIDKTQKYTMEDLYYIQTPLETMPCNLRMNKKNLIMEQDDRQYSTNVENAGLELITSDFNNDQGVRITKGNYTFEFFGKIKSIFDQLKKTSIQFNFTQRYTIKKMIAKGTFATIYLAECKFTQNEYAVKCFEKRQISNEKDKKNLIKEMQILRLMNHNQLLTIYEVFENSSYIYFIQELLKGGDLHEYLERSEKLSEVKVSQIIYNLLNGVQYMHSQGVLHRDIKPENLILRQKNNLNDIVIGDFGLADIYKYDGNYLYRRCGTPGYVAPEILRGQPYDYKVDIYSIGVLLYILLSGRRPFVGKNNQQTIKLNEMGDINYDDIECSSEAMSLMKKMLESQPENRISILSAKQHPFITNNVQKRESQKSKNTLKLDMKCIAQQECVSVSPILTSRPINRHSLMNNFTIHTPRQLPRLSHDVKAIAKTESNDVHRTTISRQSMSRANLRLNNQFTNLQVFL</sequence>
<feature type="domain" description="Protein kinase" evidence="1">
    <location>
        <begin position="122"/>
        <end position="378"/>
    </location>
</feature>
<dbReference type="PANTHER" id="PTHR24347">
    <property type="entry name" value="SERINE/THREONINE-PROTEIN KINASE"/>
    <property type="match status" value="1"/>
</dbReference>
<organism evidence="2 3">
    <name type="scientific">Paramecium octaurelia</name>
    <dbReference type="NCBI Taxonomy" id="43137"/>
    <lineage>
        <taxon>Eukaryota</taxon>
        <taxon>Sar</taxon>
        <taxon>Alveolata</taxon>
        <taxon>Ciliophora</taxon>
        <taxon>Intramacronucleata</taxon>
        <taxon>Oligohymenophorea</taxon>
        <taxon>Peniculida</taxon>
        <taxon>Parameciidae</taxon>
        <taxon>Paramecium</taxon>
    </lineage>
</organism>
<dbReference type="PROSITE" id="PS00108">
    <property type="entry name" value="PROTEIN_KINASE_ST"/>
    <property type="match status" value="1"/>
</dbReference>
<dbReference type="AlphaFoldDB" id="A0A8S1VA77"/>
<dbReference type="GO" id="GO:0004672">
    <property type="term" value="F:protein kinase activity"/>
    <property type="evidence" value="ECO:0007669"/>
    <property type="project" value="InterPro"/>
</dbReference>
<evidence type="ECO:0000313" key="3">
    <source>
        <dbReference type="Proteomes" id="UP000683925"/>
    </source>
</evidence>
<name>A0A8S1VA77_PAROT</name>
<dbReference type="InterPro" id="IPR008271">
    <property type="entry name" value="Ser/Thr_kinase_AS"/>
</dbReference>
<keyword evidence="3" id="KW-1185">Reference proteome</keyword>
<proteinExistence type="predicted"/>
<dbReference type="OrthoDB" id="40902at2759"/>
<gene>
    <name evidence="2" type="ORF">POCTA_138.1.T0620222</name>
</gene>
<evidence type="ECO:0000313" key="2">
    <source>
        <dbReference type="EMBL" id="CAD8173804.1"/>
    </source>
</evidence>
<dbReference type="EMBL" id="CAJJDP010000061">
    <property type="protein sequence ID" value="CAD8173804.1"/>
    <property type="molecule type" value="Genomic_DNA"/>
</dbReference>
<dbReference type="GO" id="GO:0005524">
    <property type="term" value="F:ATP binding"/>
    <property type="evidence" value="ECO:0007669"/>
    <property type="project" value="InterPro"/>
</dbReference>
<accession>A0A8S1VA77</accession>
<protein>
    <recommendedName>
        <fullName evidence="1">Protein kinase domain-containing protein</fullName>
    </recommendedName>
</protein>
<comment type="caution">
    <text evidence="2">The sequence shown here is derived from an EMBL/GenBank/DDBJ whole genome shotgun (WGS) entry which is preliminary data.</text>
</comment>
<dbReference type="FunFam" id="1.10.510.10:FF:000945">
    <property type="entry name" value="Uncharacterized protein"/>
    <property type="match status" value="1"/>
</dbReference>
<reference evidence="2" key="1">
    <citation type="submission" date="2021-01" db="EMBL/GenBank/DDBJ databases">
        <authorList>
            <consortium name="Genoscope - CEA"/>
            <person name="William W."/>
        </authorList>
    </citation>
    <scope>NUCLEOTIDE SEQUENCE</scope>
</reference>
<dbReference type="Pfam" id="PF00069">
    <property type="entry name" value="Pkinase"/>
    <property type="match status" value="1"/>
</dbReference>
<dbReference type="PROSITE" id="PS50011">
    <property type="entry name" value="PROTEIN_KINASE_DOM"/>
    <property type="match status" value="1"/>
</dbReference>